<feature type="domain" description="SH3b" evidence="2">
    <location>
        <begin position="33"/>
        <end position="100"/>
    </location>
</feature>
<evidence type="ECO:0000259" key="2">
    <source>
        <dbReference type="PROSITE" id="PS51781"/>
    </source>
</evidence>
<dbReference type="SMART" id="SM00287">
    <property type="entry name" value="SH3b"/>
    <property type="match status" value="1"/>
</dbReference>
<keyword evidence="1" id="KW-1133">Transmembrane helix</keyword>
<feature type="transmembrane region" description="Helical" evidence="1">
    <location>
        <begin position="172"/>
        <end position="191"/>
    </location>
</feature>
<feature type="transmembrane region" description="Helical" evidence="1">
    <location>
        <begin position="203"/>
        <end position="225"/>
    </location>
</feature>
<keyword evidence="1" id="KW-0472">Membrane</keyword>
<reference evidence="3" key="1">
    <citation type="journal article" date="2021" name="PeerJ">
        <title>Extensive microbial diversity within the chicken gut microbiome revealed by metagenomics and culture.</title>
        <authorList>
            <person name="Gilroy R."/>
            <person name="Ravi A."/>
            <person name="Getino M."/>
            <person name="Pursley I."/>
            <person name="Horton D.L."/>
            <person name="Alikhan N.F."/>
            <person name="Baker D."/>
            <person name="Gharbi K."/>
            <person name="Hall N."/>
            <person name="Watson M."/>
            <person name="Adriaenssens E.M."/>
            <person name="Foster-Nyarko E."/>
            <person name="Jarju S."/>
            <person name="Secka A."/>
            <person name="Antonio M."/>
            <person name="Oren A."/>
            <person name="Chaudhuri R.R."/>
            <person name="La Ragione R."/>
            <person name="Hildebrand F."/>
            <person name="Pallen M.J."/>
        </authorList>
    </citation>
    <scope>NUCLEOTIDE SEQUENCE</scope>
    <source>
        <strain evidence="3">Gambia2-208</strain>
    </source>
</reference>
<dbReference type="PROSITE" id="PS51781">
    <property type="entry name" value="SH3B"/>
    <property type="match status" value="1"/>
</dbReference>
<name>A0A9D1ZG53_9BACE</name>
<gene>
    <name evidence="3" type="ORF">H9824_00540</name>
</gene>
<feature type="transmembrane region" description="Helical" evidence="1">
    <location>
        <begin position="126"/>
        <end position="152"/>
    </location>
</feature>
<evidence type="ECO:0000256" key="1">
    <source>
        <dbReference type="SAM" id="Phobius"/>
    </source>
</evidence>
<dbReference type="InterPro" id="IPR003646">
    <property type="entry name" value="SH3-like_bac-type"/>
</dbReference>
<evidence type="ECO:0000313" key="4">
    <source>
        <dbReference type="Proteomes" id="UP000886851"/>
    </source>
</evidence>
<accession>A0A9D1ZG53</accession>
<keyword evidence="1" id="KW-0812">Transmembrane</keyword>
<dbReference type="Pfam" id="PF08239">
    <property type="entry name" value="SH3_3"/>
    <property type="match status" value="1"/>
</dbReference>
<dbReference type="EMBL" id="DXCV01000007">
    <property type="protein sequence ID" value="HIY87181.1"/>
    <property type="molecule type" value="Genomic_DNA"/>
</dbReference>
<feature type="transmembrane region" description="Helical" evidence="1">
    <location>
        <begin position="6"/>
        <end position="30"/>
    </location>
</feature>
<evidence type="ECO:0000313" key="3">
    <source>
        <dbReference type="EMBL" id="HIY87181.1"/>
    </source>
</evidence>
<dbReference type="Proteomes" id="UP000886851">
    <property type="component" value="Unassembled WGS sequence"/>
</dbReference>
<comment type="caution">
    <text evidence="3">The sequence shown here is derived from an EMBL/GenBank/DDBJ whole genome shotgun (WGS) entry which is preliminary data.</text>
</comment>
<organism evidence="3 4">
    <name type="scientific">Candidatus Bacteroides pullicola</name>
    <dbReference type="NCBI Taxonomy" id="2838475"/>
    <lineage>
        <taxon>Bacteria</taxon>
        <taxon>Pseudomonadati</taxon>
        <taxon>Bacteroidota</taxon>
        <taxon>Bacteroidia</taxon>
        <taxon>Bacteroidales</taxon>
        <taxon>Bacteroidaceae</taxon>
        <taxon>Bacteroides</taxon>
    </lineage>
</organism>
<proteinExistence type="predicted"/>
<feature type="transmembrane region" description="Helical" evidence="1">
    <location>
        <begin position="251"/>
        <end position="271"/>
    </location>
</feature>
<dbReference type="AlphaFoldDB" id="A0A9D1ZG53"/>
<feature type="transmembrane region" description="Helical" evidence="1">
    <location>
        <begin position="283"/>
        <end position="305"/>
    </location>
</feature>
<reference evidence="3" key="2">
    <citation type="submission" date="2021-04" db="EMBL/GenBank/DDBJ databases">
        <authorList>
            <person name="Gilroy R."/>
        </authorList>
    </citation>
    <scope>NUCLEOTIDE SEQUENCE</scope>
    <source>
        <strain evidence="3">Gambia2-208</strain>
    </source>
</reference>
<feature type="transmembrane region" description="Helical" evidence="1">
    <location>
        <begin position="348"/>
        <end position="369"/>
    </location>
</feature>
<protein>
    <submittedName>
        <fullName evidence="3">SH3 domain-containing protein</fullName>
    </submittedName>
</protein>
<feature type="transmembrane region" description="Helical" evidence="1">
    <location>
        <begin position="317"/>
        <end position="336"/>
    </location>
</feature>
<dbReference type="Gene3D" id="2.30.30.40">
    <property type="entry name" value="SH3 Domains"/>
    <property type="match status" value="1"/>
</dbReference>
<sequence>MKHNRLHTWLVTVLVLTIGIWLCMPVSAFAGDSSKAKVNTSSRLNVRSGPGTNYEAIGQLAPGEVVEVIDRTHETEGWVQVNNGSGLKGYVSCSFLQMDYTPDEQAYRADRLKDDYSWRVPFWLRWYYAVYLYLLGLDIGVALVFLALAFVIEAVVIVVMRTKYHYDFCKPSAVWLYLVLLLYASLTLPGIFIHKAMLMHKGFWPVTLFTLMLLATGCAMLHAAWRIKLYGMRGNGKWRIDGSSHYQTGRWLGNILWCLLLIPLAKIWWKIGFAPVIQTADSFLAMLITMAVIVGVNMLIAKWVWPYVIVRYLFPSANQGVVHIMSFVLVWGMMLYEGRWLDYNFKGFTCLLAYVIGIIVILCTLMWAWTSITEHRCGNCHSFDTAQTGLTDLGYEYRTNWSWKDINESSVKRRISGSEVVDAKGLVETTNKVSKWQTHHTCYHCQHKWDMDHEETVGSTSRTVRKEWTERY</sequence>